<evidence type="ECO:0000313" key="9">
    <source>
        <dbReference type="Proteomes" id="UP000255207"/>
    </source>
</evidence>
<dbReference type="Proteomes" id="UP000255207">
    <property type="component" value="Unassembled WGS sequence"/>
</dbReference>
<dbReference type="InterPro" id="IPR001444">
    <property type="entry name" value="Flag_bb_rod_N"/>
</dbReference>
<evidence type="ECO:0000256" key="3">
    <source>
        <dbReference type="ARBA" id="ARBA00014376"/>
    </source>
</evidence>
<comment type="caution">
    <text evidence="8">The sequence shown here is derived from an EMBL/GenBank/DDBJ whole genome shotgun (WGS) entry which is preliminary data.</text>
</comment>
<evidence type="ECO:0000256" key="6">
    <source>
        <dbReference type="PIRNR" id="PIRNR002889"/>
    </source>
</evidence>
<comment type="subcellular location">
    <subcellularLocation>
        <location evidence="1 6">Bacterial flagellum basal body</location>
    </subcellularLocation>
</comment>
<reference evidence="9" key="1">
    <citation type="submission" date="2018-07" db="EMBL/GenBank/DDBJ databases">
        <authorList>
            <person name="Safronova V.I."/>
            <person name="Chirak E.R."/>
            <person name="Sazanova A.L."/>
        </authorList>
    </citation>
    <scope>NUCLEOTIDE SEQUENCE [LARGE SCALE GENOMIC DNA]</scope>
    <source>
        <strain evidence="9">RCAM04685</strain>
    </source>
</reference>
<feature type="domain" description="Flagellar basal body rod protein N-terminal" evidence="7">
    <location>
        <begin position="18"/>
        <end position="36"/>
    </location>
</feature>
<keyword evidence="8" id="KW-0969">Cilium</keyword>
<dbReference type="Pfam" id="PF00460">
    <property type="entry name" value="Flg_bb_rod"/>
    <property type="match status" value="1"/>
</dbReference>
<name>A0A370LBU6_9HYPH</name>
<dbReference type="RefSeq" id="WP_114827571.1">
    <property type="nucleotide sequence ID" value="NZ_QQTO01000019.1"/>
</dbReference>
<evidence type="ECO:0000256" key="5">
    <source>
        <dbReference type="ARBA" id="ARBA00024934"/>
    </source>
</evidence>
<evidence type="ECO:0000259" key="7">
    <source>
        <dbReference type="Pfam" id="PF00460"/>
    </source>
</evidence>
<dbReference type="InterPro" id="IPR006300">
    <property type="entry name" value="FlgB"/>
</dbReference>
<dbReference type="GO" id="GO:0030694">
    <property type="term" value="C:bacterial-type flagellum basal body, rod"/>
    <property type="evidence" value="ECO:0007669"/>
    <property type="project" value="InterPro"/>
</dbReference>
<sequence length="126" mass="13744">MEPIYLFDVAAQQSRWLAVRQNAVSQNIANANTPRYGAVDVEPFESVVKKTNLTLAATSPGHMSLSPSEAVTAKAKRSESWSTVHSGNSVSIEQEMLKAGDVSRSYSLNTNLVKSFHRMLMSVTKG</sequence>
<keyword evidence="8" id="KW-0282">Flagellum</keyword>
<evidence type="ECO:0000256" key="2">
    <source>
        <dbReference type="ARBA" id="ARBA00009677"/>
    </source>
</evidence>
<protein>
    <recommendedName>
        <fullName evidence="3 6">Flagellar basal body rod protein FlgB</fullName>
    </recommendedName>
</protein>
<accession>A0A370LBU6</accession>
<keyword evidence="9" id="KW-1185">Reference proteome</keyword>
<comment type="subunit">
    <text evidence="6">The basal body constitutes a major portion of the flagellar organelle and consists of a number of rings mounted on a central rod.</text>
</comment>
<dbReference type="EMBL" id="QQTP01000001">
    <property type="protein sequence ID" value="RDJ29453.1"/>
    <property type="molecule type" value="Genomic_DNA"/>
</dbReference>
<comment type="similarity">
    <text evidence="2 6">Belongs to the flagella basal body rod proteins family.</text>
</comment>
<dbReference type="OrthoDB" id="9788334at2"/>
<keyword evidence="4 6" id="KW-0975">Bacterial flagellum</keyword>
<dbReference type="NCBIfam" id="NF004653">
    <property type="entry name" value="PRK06003.1"/>
    <property type="match status" value="1"/>
</dbReference>
<dbReference type="AlphaFoldDB" id="A0A370LBU6"/>
<evidence type="ECO:0000256" key="1">
    <source>
        <dbReference type="ARBA" id="ARBA00004117"/>
    </source>
</evidence>
<evidence type="ECO:0000256" key="4">
    <source>
        <dbReference type="ARBA" id="ARBA00023143"/>
    </source>
</evidence>
<dbReference type="PIRSF" id="PIRSF002889">
    <property type="entry name" value="Rod_FlgB"/>
    <property type="match status" value="1"/>
</dbReference>
<organism evidence="8 9">
    <name type="scientific">Bosea caraganae</name>
    <dbReference type="NCBI Taxonomy" id="2763117"/>
    <lineage>
        <taxon>Bacteria</taxon>
        <taxon>Pseudomonadati</taxon>
        <taxon>Pseudomonadota</taxon>
        <taxon>Alphaproteobacteria</taxon>
        <taxon>Hyphomicrobiales</taxon>
        <taxon>Boseaceae</taxon>
        <taxon>Bosea</taxon>
    </lineage>
</organism>
<gene>
    <name evidence="8" type="primary">flgB</name>
    <name evidence="8" type="ORF">DWE98_02570</name>
</gene>
<evidence type="ECO:0000313" key="8">
    <source>
        <dbReference type="EMBL" id="RDJ29453.1"/>
    </source>
</evidence>
<proteinExistence type="inferred from homology"/>
<comment type="function">
    <text evidence="5 6">Structural component of flagellum, the bacterial motility apparatus. Part of the rod structure of flagellar basal body.</text>
</comment>
<keyword evidence="8" id="KW-0966">Cell projection</keyword>
<dbReference type="GO" id="GO:0071973">
    <property type="term" value="P:bacterial-type flagellum-dependent cell motility"/>
    <property type="evidence" value="ECO:0007669"/>
    <property type="project" value="InterPro"/>
</dbReference>